<protein>
    <recommendedName>
        <fullName evidence="4">BZIP domain-containing protein</fullName>
    </recommendedName>
</protein>
<accession>A0A9P9IZU6</accession>
<dbReference type="PANTHER" id="PTHR40621:SF8">
    <property type="entry name" value="AP-1-LIKE TRANSCRIPTION FACTOR YAP3"/>
    <property type="match status" value="1"/>
</dbReference>
<organism evidence="5 6">
    <name type="scientific">Dactylonectria macrodidyma</name>
    <dbReference type="NCBI Taxonomy" id="307937"/>
    <lineage>
        <taxon>Eukaryota</taxon>
        <taxon>Fungi</taxon>
        <taxon>Dikarya</taxon>
        <taxon>Ascomycota</taxon>
        <taxon>Pezizomycotina</taxon>
        <taxon>Sordariomycetes</taxon>
        <taxon>Hypocreomycetidae</taxon>
        <taxon>Hypocreales</taxon>
        <taxon>Nectriaceae</taxon>
        <taxon>Dactylonectria</taxon>
    </lineage>
</organism>
<dbReference type="SMART" id="SM00338">
    <property type="entry name" value="BRLZ"/>
    <property type="match status" value="1"/>
</dbReference>
<dbReference type="InterPro" id="IPR004827">
    <property type="entry name" value="bZIP"/>
</dbReference>
<feature type="region of interest" description="Disordered" evidence="3">
    <location>
        <begin position="90"/>
        <end position="127"/>
    </location>
</feature>
<dbReference type="AlphaFoldDB" id="A0A9P9IZU6"/>
<proteinExistence type="predicted"/>
<dbReference type="InterPro" id="IPR046347">
    <property type="entry name" value="bZIP_sf"/>
</dbReference>
<dbReference type="GO" id="GO:0000976">
    <property type="term" value="F:transcription cis-regulatory region binding"/>
    <property type="evidence" value="ECO:0007669"/>
    <property type="project" value="InterPro"/>
</dbReference>
<evidence type="ECO:0000256" key="2">
    <source>
        <dbReference type="ARBA" id="ARBA00023242"/>
    </source>
</evidence>
<evidence type="ECO:0000313" key="6">
    <source>
        <dbReference type="Proteomes" id="UP000738349"/>
    </source>
</evidence>
<evidence type="ECO:0000313" key="5">
    <source>
        <dbReference type="EMBL" id="KAH7136399.1"/>
    </source>
</evidence>
<dbReference type="OrthoDB" id="4940293at2759"/>
<feature type="domain" description="BZIP" evidence="4">
    <location>
        <begin position="105"/>
        <end position="158"/>
    </location>
</feature>
<dbReference type="InterPro" id="IPR050936">
    <property type="entry name" value="AP-1-like"/>
</dbReference>
<gene>
    <name evidence="5" type="ORF">EDB81DRAFT_78591</name>
</gene>
<sequence>MEYQYDSPGPQPYHQFMPMPSMSPPRSVSDDYSPSSPDALKTLPHFPSYSSHPAYSYGQAYPMPPSGPSSPHQSHHSSYRHYNLSNLAMPYTPDSITSEENDSLSPTQSRRKAQNRAAQQAFRKRKEQHVKDLEAKLADMEAAQQQFSVENERLKKDILRASTENKILRATSAHADSRHHRHSASFDEQQQQPRFHQADFYANMPQDGSSRSFSHRVLTAKNGDRLLAAGATWDLIIGHRLVKKGLVNIGDVSERLVHHTYCDGHGPVYSERSIIAAIEESIISKTDNLL</sequence>
<dbReference type="Proteomes" id="UP000738349">
    <property type="component" value="Unassembled WGS sequence"/>
</dbReference>
<dbReference type="EMBL" id="JAGMUV010000013">
    <property type="protein sequence ID" value="KAH7136399.1"/>
    <property type="molecule type" value="Genomic_DNA"/>
</dbReference>
<feature type="compositionally biased region" description="Low complexity" evidence="3">
    <location>
        <begin position="17"/>
        <end position="38"/>
    </location>
</feature>
<name>A0A9P9IZU6_9HYPO</name>
<dbReference type="SUPFAM" id="SSF57959">
    <property type="entry name" value="Leucine zipper domain"/>
    <property type="match status" value="1"/>
</dbReference>
<keyword evidence="6" id="KW-1185">Reference proteome</keyword>
<dbReference type="GO" id="GO:0090575">
    <property type="term" value="C:RNA polymerase II transcription regulator complex"/>
    <property type="evidence" value="ECO:0007669"/>
    <property type="project" value="TreeGrafter"/>
</dbReference>
<evidence type="ECO:0000256" key="1">
    <source>
        <dbReference type="ARBA" id="ARBA00004123"/>
    </source>
</evidence>
<dbReference type="Gene3D" id="1.20.5.170">
    <property type="match status" value="1"/>
</dbReference>
<dbReference type="CDD" id="cd14688">
    <property type="entry name" value="bZIP_YAP"/>
    <property type="match status" value="1"/>
</dbReference>
<comment type="caution">
    <text evidence="5">The sequence shown here is derived from an EMBL/GenBank/DDBJ whole genome shotgun (WGS) entry which is preliminary data.</text>
</comment>
<dbReference type="PANTHER" id="PTHR40621">
    <property type="entry name" value="TRANSCRIPTION FACTOR KAPC-RELATED"/>
    <property type="match status" value="1"/>
</dbReference>
<comment type="subcellular location">
    <subcellularLocation>
        <location evidence="1">Nucleus</location>
    </subcellularLocation>
</comment>
<reference evidence="5" key="1">
    <citation type="journal article" date="2021" name="Nat. Commun.">
        <title>Genetic determinants of endophytism in the Arabidopsis root mycobiome.</title>
        <authorList>
            <person name="Mesny F."/>
            <person name="Miyauchi S."/>
            <person name="Thiergart T."/>
            <person name="Pickel B."/>
            <person name="Atanasova L."/>
            <person name="Karlsson M."/>
            <person name="Huettel B."/>
            <person name="Barry K.W."/>
            <person name="Haridas S."/>
            <person name="Chen C."/>
            <person name="Bauer D."/>
            <person name="Andreopoulos W."/>
            <person name="Pangilinan J."/>
            <person name="LaButti K."/>
            <person name="Riley R."/>
            <person name="Lipzen A."/>
            <person name="Clum A."/>
            <person name="Drula E."/>
            <person name="Henrissat B."/>
            <person name="Kohler A."/>
            <person name="Grigoriev I.V."/>
            <person name="Martin F.M."/>
            <person name="Hacquard S."/>
        </authorList>
    </citation>
    <scope>NUCLEOTIDE SEQUENCE</scope>
    <source>
        <strain evidence="5">MPI-CAGE-AT-0147</strain>
    </source>
</reference>
<evidence type="ECO:0000256" key="3">
    <source>
        <dbReference type="SAM" id="MobiDB-lite"/>
    </source>
</evidence>
<keyword evidence="2" id="KW-0539">Nucleus</keyword>
<feature type="region of interest" description="Disordered" evidence="3">
    <location>
        <begin position="1"/>
        <end position="78"/>
    </location>
</feature>
<dbReference type="Gene3D" id="1.10.238.100">
    <property type="entry name" value="YAP1 redox domain. Chain B"/>
    <property type="match status" value="1"/>
</dbReference>
<dbReference type="GO" id="GO:0001228">
    <property type="term" value="F:DNA-binding transcription activator activity, RNA polymerase II-specific"/>
    <property type="evidence" value="ECO:0007669"/>
    <property type="project" value="TreeGrafter"/>
</dbReference>
<evidence type="ECO:0000259" key="4">
    <source>
        <dbReference type="PROSITE" id="PS50217"/>
    </source>
</evidence>
<dbReference type="Pfam" id="PF00170">
    <property type="entry name" value="bZIP_1"/>
    <property type="match status" value="1"/>
</dbReference>
<dbReference type="PROSITE" id="PS50217">
    <property type="entry name" value="BZIP"/>
    <property type="match status" value="1"/>
</dbReference>
<dbReference type="PROSITE" id="PS00036">
    <property type="entry name" value="BZIP_BASIC"/>
    <property type="match status" value="1"/>
</dbReference>